<keyword evidence="7 9" id="KW-0472">Membrane</keyword>
<dbReference type="AlphaFoldDB" id="A0A2U1CLD7"/>
<dbReference type="InterPro" id="IPR052157">
    <property type="entry name" value="BCAA_transport_permease"/>
</dbReference>
<evidence type="ECO:0000256" key="7">
    <source>
        <dbReference type="ARBA" id="ARBA00023136"/>
    </source>
</evidence>
<dbReference type="RefSeq" id="WP_026067594.1">
    <property type="nucleotide sequence ID" value="NZ_JACCEX010000003.1"/>
</dbReference>
<dbReference type="InterPro" id="IPR001851">
    <property type="entry name" value="ABC_transp_permease"/>
</dbReference>
<proteinExistence type="inferred from homology"/>
<dbReference type="PANTHER" id="PTHR11795:SF447">
    <property type="entry name" value="ABC TRANSPORTER PERMEASE PROTEIN"/>
    <property type="match status" value="1"/>
</dbReference>
<protein>
    <submittedName>
        <fullName evidence="10">Amino acid/amide ABC transporter membrane protein 1 (HAAT family)</fullName>
    </submittedName>
</protein>
<organism evidence="10 11">
    <name type="scientific">Pusillimonas noertemannii</name>
    <dbReference type="NCBI Taxonomy" id="305977"/>
    <lineage>
        <taxon>Bacteria</taxon>
        <taxon>Pseudomonadati</taxon>
        <taxon>Pseudomonadota</taxon>
        <taxon>Betaproteobacteria</taxon>
        <taxon>Burkholderiales</taxon>
        <taxon>Alcaligenaceae</taxon>
        <taxon>Pusillimonas</taxon>
    </lineage>
</organism>
<dbReference type="EMBL" id="QEKO01000003">
    <property type="protein sequence ID" value="PVY61830.1"/>
    <property type="molecule type" value="Genomic_DNA"/>
</dbReference>
<sequence>MDLAMLTGVQVVYAIASLFLISVGLAIVFGMMGVINFAHGEFLMLGGFAFILAVRAGVNFWVAMFVVAPLCVAVIGIVIERLIIRHLYGRIVETILATWGLSLLLIGLASALLGYYQMGVRPPFGVVQIGAYQTGAYTFFVIGVAVAVGLALYVLLRHTPFGLIARGTMQSAAMASALGVNVKRVYSVTFGIGAAVSGLAGAVFAPLTGVLPISGLTYIAKAFITVILGGALPLTGSALSSALLGTVSQVTTFLSTSVFGEVMLLVTAIVLLRVLPSGITGRFFKRGI</sequence>
<keyword evidence="11" id="KW-1185">Reference proteome</keyword>
<evidence type="ECO:0000313" key="11">
    <source>
        <dbReference type="Proteomes" id="UP000246145"/>
    </source>
</evidence>
<feature type="transmembrane region" description="Helical" evidence="9">
    <location>
        <begin position="223"/>
        <end position="247"/>
    </location>
</feature>
<feature type="transmembrane region" description="Helical" evidence="9">
    <location>
        <begin position="64"/>
        <end position="84"/>
    </location>
</feature>
<feature type="transmembrane region" description="Helical" evidence="9">
    <location>
        <begin position="136"/>
        <end position="156"/>
    </location>
</feature>
<evidence type="ECO:0000256" key="4">
    <source>
        <dbReference type="ARBA" id="ARBA00022692"/>
    </source>
</evidence>
<comment type="similarity">
    <text evidence="8">Belongs to the binding-protein-dependent transport system permease family. LivHM subfamily.</text>
</comment>
<evidence type="ECO:0000256" key="2">
    <source>
        <dbReference type="ARBA" id="ARBA00022448"/>
    </source>
</evidence>
<dbReference type="STRING" id="1231391.GCA_000308195_00372"/>
<dbReference type="GO" id="GO:0006865">
    <property type="term" value="P:amino acid transport"/>
    <property type="evidence" value="ECO:0007669"/>
    <property type="project" value="UniProtKB-KW"/>
</dbReference>
<dbReference type="Proteomes" id="UP000246145">
    <property type="component" value="Unassembled WGS sequence"/>
</dbReference>
<dbReference type="PANTHER" id="PTHR11795">
    <property type="entry name" value="BRANCHED-CHAIN AMINO ACID TRANSPORT SYSTEM PERMEASE PROTEIN LIVH"/>
    <property type="match status" value="1"/>
</dbReference>
<dbReference type="OrthoDB" id="9807115at2"/>
<keyword evidence="3" id="KW-1003">Cell membrane</keyword>
<feature type="transmembrane region" description="Helical" evidence="9">
    <location>
        <begin position="188"/>
        <end position="211"/>
    </location>
</feature>
<feature type="transmembrane region" description="Helical" evidence="9">
    <location>
        <begin position="253"/>
        <end position="275"/>
    </location>
</feature>
<gene>
    <name evidence="10" type="ORF">C7440_2563</name>
</gene>
<dbReference type="GO" id="GO:0022857">
    <property type="term" value="F:transmembrane transporter activity"/>
    <property type="evidence" value="ECO:0007669"/>
    <property type="project" value="InterPro"/>
</dbReference>
<evidence type="ECO:0000256" key="9">
    <source>
        <dbReference type="SAM" id="Phobius"/>
    </source>
</evidence>
<comment type="subcellular location">
    <subcellularLocation>
        <location evidence="1">Cell membrane</location>
        <topology evidence="1">Multi-pass membrane protein</topology>
    </subcellularLocation>
</comment>
<keyword evidence="6 9" id="KW-1133">Transmembrane helix</keyword>
<evidence type="ECO:0000313" key="10">
    <source>
        <dbReference type="EMBL" id="PVY61830.1"/>
    </source>
</evidence>
<accession>A0A2U1CLD7</accession>
<evidence type="ECO:0000256" key="6">
    <source>
        <dbReference type="ARBA" id="ARBA00022989"/>
    </source>
</evidence>
<reference evidence="10 11" key="1">
    <citation type="submission" date="2018-04" db="EMBL/GenBank/DDBJ databases">
        <title>Genomic Encyclopedia of Type Strains, Phase IV (KMG-IV): sequencing the most valuable type-strain genomes for metagenomic binning, comparative biology and taxonomic classification.</title>
        <authorList>
            <person name="Goeker M."/>
        </authorList>
    </citation>
    <scope>NUCLEOTIDE SEQUENCE [LARGE SCALE GENOMIC DNA]</scope>
    <source>
        <strain evidence="10 11">DSM 10065</strain>
    </source>
</reference>
<evidence type="ECO:0000256" key="3">
    <source>
        <dbReference type="ARBA" id="ARBA00022475"/>
    </source>
</evidence>
<comment type="caution">
    <text evidence="10">The sequence shown here is derived from an EMBL/GenBank/DDBJ whole genome shotgun (WGS) entry which is preliminary data.</text>
</comment>
<dbReference type="GO" id="GO:0005886">
    <property type="term" value="C:plasma membrane"/>
    <property type="evidence" value="ECO:0007669"/>
    <property type="project" value="UniProtKB-SubCell"/>
</dbReference>
<evidence type="ECO:0000256" key="5">
    <source>
        <dbReference type="ARBA" id="ARBA00022970"/>
    </source>
</evidence>
<keyword evidence="4 9" id="KW-0812">Transmembrane</keyword>
<dbReference type="Pfam" id="PF02653">
    <property type="entry name" value="BPD_transp_2"/>
    <property type="match status" value="1"/>
</dbReference>
<dbReference type="CDD" id="cd06582">
    <property type="entry name" value="TM_PBP1_LivH_like"/>
    <property type="match status" value="1"/>
</dbReference>
<name>A0A2U1CLD7_9BURK</name>
<keyword evidence="2" id="KW-0813">Transport</keyword>
<evidence type="ECO:0000256" key="1">
    <source>
        <dbReference type="ARBA" id="ARBA00004651"/>
    </source>
</evidence>
<evidence type="ECO:0000256" key="8">
    <source>
        <dbReference type="ARBA" id="ARBA00037998"/>
    </source>
</evidence>
<keyword evidence="5" id="KW-0029">Amino-acid transport</keyword>
<feature type="transmembrane region" description="Helical" evidence="9">
    <location>
        <begin position="12"/>
        <end position="35"/>
    </location>
</feature>
<feature type="transmembrane region" description="Helical" evidence="9">
    <location>
        <begin position="96"/>
        <end position="116"/>
    </location>
</feature>